<dbReference type="SUPFAM" id="SSF56672">
    <property type="entry name" value="DNA/RNA polymerases"/>
    <property type="match status" value="1"/>
</dbReference>
<dbReference type="CDD" id="cd01647">
    <property type="entry name" value="RT_LTR"/>
    <property type="match status" value="1"/>
</dbReference>
<dbReference type="Gene3D" id="1.10.340.70">
    <property type="match status" value="1"/>
</dbReference>
<dbReference type="InterPro" id="IPR000477">
    <property type="entry name" value="RT_dom"/>
</dbReference>
<dbReference type="InterPro" id="IPR041588">
    <property type="entry name" value="Integrase_H2C2"/>
</dbReference>
<dbReference type="EMBL" id="JBEUOH010000008">
    <property type="protein sequence ID" value="KAL0883587.1"/>
    <property type="molecule type" value="Genomic_DNA"/>
</dbReference>
<keyword evidence="5" id="KW-1185">Reference proteome</keyword>
<dbReference type="PROSITE" id="PS50878">
    <property type="entry name" value="RT_POL"/>
    <property type="match status" value="1"/>
</dbReference>
<comment type="caution">
    <text evidence="4">The sequence shown here is derived from an EMBL/GenBank/DDBJ whole genome shotgun (WGS) entry which is preliminary data.</text>
</comment>
<dbReference type="SUPFAM" id="SSF53098">
    <property type="entry name" value="Ribonuclease H-like"/>
    <property type="match status" value="1"/>
</dbReference>
<dbReference type="PANTHER" id="PTHR37984:SF7">
    <property type="entry name" value="INTEGRASE CATALYTIC DOMAIN-CONTAINING PROTEIN"/>
    <property type="match status" value="1"/>
</dbReference>
<proteinExistence type="predicted"/>
<reference evidence="4 5" key="1">
    <citation type="submission" date="2024-06" db="EMBL/GenBank/DDBJ databases">
        <title>A chromosome-level genome assembly of beet webworm, Loxostege sticticalis.</title>
        <authorList>
            <person name="Zhang Y."/>
        </authorList>
    </citation>
    <scope>NUCLEOTIDE SEQUENCE [LARGE SCALE GENOMIC DNA]</scope>
    <source>
        <strain evidence="4">AQ026</strain>
        <tissue evidence="4">Whole body</tissue>
    </source>
</reference>
<dbReference type="PROSITE" id="PS50994">
    <property type="entry name" value="INTEGRASE"/>
    <property type="match status" value="1"/>
</dbReference>
<evidence type="ECO:0000313" key="4">
    <source>
        <dbReference type="EMBL" id="KAL0883587.1"/>
    </source>
</evidence>
<dbReference type="InterPro" id="IPR043128">
    <property type="entry name" value="Rev_trsase/Diguanyl_cyclase"/>
</dbReference>
<accession>A0ABR3I432</accession>
<organism evidence="4 5">
    <name type="scientific">Loxostege sticticalis</name>
    <name type="common">Beet webworm moth</name>
    <dbReference type="NCBI Taxonomy" id="481309"/>
    <lineage>
        <taxon>Eukaryota</taxon>
        <taxon>Metazoa</taxon>
        <taxon>Ecdysozoa</taxon>
        <taxon>Arthropoda</taxon>
        <taxon>Hexapoda</taxon>
        <taxon>Insecta</taxon>
        <taxon>Pterygota</taxon>
        <taxon>Neoptera</taxon>
        <taxon>Endopterygota</taxon>
        <taxon>Lepidoptera</taxon>
        <taxon>Glossata</taxon>
        <taxon>Ditrysia</taxon>
        <taxon>Pyraloidea</taxon>
        <taxon>Crambidae</taxon>
        <taxon>Pyraustinae</taxon>
        <taxon>Loxostege</taxon>
    </lineage>
</organism>
<dbReference type="Pfam" id="PF00665">
    <property type="entry name" value="rve"/>
    <property type="match status" value="1"/>
</dbReference>
<feature type="domain" description="Reverse transcriptase" evidence="2">
    <location>
        <begin position="1"/>
        <end position="111"/>
    </location>
</feature>
<dbReference type="Proteomes" id="UP001549920">
    <property type="component" value="Unassembled WGS sequence"/>
</dbReference>
<dbReference type="Pfam" id="PF17919">
    <property type="entry name" value="RT_RNaseH_2"/>
    <property type="match status" value="1"/>
</dbReference>
<evidence type="ECO:0000256" key="1">
    <source>
        <dbReference type="ARBA" id="ARBA00012493"/>
    </source>
</evidence>
<protein>
    <recommendedName>
        <fullName evidence="1">RNA-directed DNA polymerase</fullName>
        <ecNumber evidence="1">2.7.7.49</ecNumber>
    </recommendedName>
</protein>
<evidence type="ECO:0000313" key="5">
    <source>
        <dbReference type="Proteomes" id="UP001549920"/>
    </source>
</evidence>
<dbReference type="Gene3D" id="3.30.70.270">
    <property type="match status" value="2"/>
</dbReference>
<dbReference type="InterPro" id="IPR012337">
    <property type="entry name" value="RNaseH-like_sf"/>
</dbReference>
<dbReference type="PANTHER" id="PTHR37984">
    <property type="entry name" value="PROTEIN CBG26694"/>
    <property type="match status" value="1"/>
</dbReference>
<dbReference type="Gene3D" id="3.10.10.10">
    <property type="entry name" value="HIV Type 1 Reverse Transcriptase, subunit A, domain 1"/>
    <property type="match status" value="1"/>
</dbReference>
<dbReference type="InterPro" id="IPR036397">
    <property type="entry name" value="RNaseH_sf"/>
</dbReference>
<dbReference type="InterPro" id="IPR050951">
    <property type="entry name" value="Retrovirus_Pol_polyprotein"/>
</dbReference>
<dbReference type="InterPro" id="IPR001584">
    <property type="entry name" value="Integrase_cat-core"/>
</dbReference>
<dbReference type="Pfam" id="PF00078">
    <property type="entry name" value="RVT_1"/>
    <property type="match status" value="1"/>
</dbReference>
<feature type="domain" description="Integrase catalytic" evidence="3">
    <location>
        <begin position="474"/>
        <end position="586"/>
    </location>
</feature>
<name>A0ABR3I432_LOXSC</name>
<sequence length="831" mass="94632">MKDGYLQVELDEASSDLTTFNTPFGRYKFRRLAFGLSSAPEVYQRMNYELFGDLPGVGIYCDDLIIGGRSEKEHDKNLLNVLNVAQKYNIKLNKNKIQFKQTSVKYMGQVFSSKGTSPDKTYVNAINNFKTPENKTDLLRVLGMAKFLARFVPNMSKITASLRHLTRQDVTWSWSREHDEALNNLRKLITQAPVLQYFDPNKEVTIQCDASKDGLRACLLQNNHPIGFVSRSLTKSEQMYSQIEKELLAISFAVAKFHYYIYGREVSVQSDHKPLEAIFKKNLNNVSPRLQRLLLKLAGYDLNVCFTPGSQLHIADFLSRAPITDNVLVSGNTDVKVVHSLASQAPVSDAKKEEFRKATENDSILKEVKHYVLNHWPEFGKLPPHLKHYYRLKQNIKVDEGLLFLNKKIIVPNSLKHSMLHLIHEGHLGINKCKRRARECLYWKGMAGDIEHYIKECHACAKFSCANAKEPLMSHKQPSRAWQRIACDIFSFRNKDYLAVIDAFSNWVELALLPSKEAHNVIIVLKSIFSRFGIPQILQADNMPFNSNTFLEFAKEWDFQTVFSSPRYPQSNGLAEKGVGICKSLLKRCSETKTDISVALMNYRNTTLKDMGHSPAQLLLNKSIKTKMPCTNSILKPKLNNKVSIKDMQSKKLDTQKFYYDRHAKPLSDLNVNDKVYLFDCDSHTWLPAVVKSICKEPRSYIVETNEGSLLRRNRKFLKERKEEGGNPSYCYTGIAAYESPVNYHFDDNYINNSCVHNSVNPTSSASDHAPSTVGSYVDPINRAENDVVNSSFNEETLPAPSSSVAGNVSTGRLRDRLKIKLPSRYRDCVN</sequence>
<dbReference type="CDD" id="cd09274">
    <property type="entry name" value="RNase_HI_RT_Ty3"/>
    <property type="match status" value="1"/>
</dbReference>
<evidence type="ECO:0000259" key="3">
    <source>
        <dbReference type="PROSITE" id="PS50994"/>
    </source>
</evidence>
<dbReference type="InterPro" id="IPR043502">
    <property type="entry name" value="DNA/RNA_pol_sf"/>
</dbReference>
<gene>
    <name evidence="4" type="ORF">ABMA27_015738</name>
</gene>
<dbReference type="Gene3D" id="3.30.420.10">
    <property type="entry name" value="Ribonuclease H-like superfamily/Ribonuclease H"/>
    <property type="match status" value="1"/>
</dbReference>
<dbReference type="Pfam" id="PF17921">
    <property type="entry name" value="Integrase_H2C2"/>
    <property type="match status" value="1"/>
</dbReference>
<dbReference type="InterPro" id="IPR041577">
    <property type="entry name" value="RT_RNaseH_2"/>
</dbReference>
<evidence type="ECO:0000259" key="2">
    <source>
        <dbReference type="PROSITE" id="PS50878"/>
    </source>
</evidence>
<dbReference type="EC" id="2.7.7.49" evidence="1"/>